<keyword evidence="11" id="KW-1185">Reference proteome</keyword>
<comment type="similarity">
    <text evidence="3">Belongs to the NAD(P)-dependent epimerase/dehydratase family. GDP-mannose 4,6-dehydratase subfamily.</text>
</comment>
<dbReference type="EC" id="4.2.1.47" evidence="4"/>
<dbReference type="InterPro" id="IPR016040">
    <property type="entry name" value="NAD(P)-bd_dom"/>
</dbReference>
<dbReference type="OrthoDB" id="79426at2759"/>
<dbReference type="Gene3D" id="1.25.40.10">
    <property type="entry name" value="Tetratricopeptide repeat domain"/>
    <property type="match status" value="1"/>
</dbReference>
<protein>
    <recommendedName>
        <fullName evidence="4">GDP-mannose 4,6-dehydratase</fullName>
        <ecNumber evidence="4">4.2.1.47</ecNumber>
    </recommendedName>
    <alternativeName>
        <fullName evidence="6">GDP-D-mannose dehydratase</fullName>
    </alternativeName>
</protein>
<dbReference type="Proteomes" id="UP000000311">
    <property type="component" value="Unassembled WGS sequence"/>
</dbReference>
<dbReference type="SUPFAM" id="SSF51735">
    <property type="entry name" value="NAD(P)-binding Rossmann-fold domains"/>
    <property type="match status" value="1"/>
</dbReference>
<comment type="cofactor">
    <cofactor evidence="1">
        <name>NADP(+)</name>
        <dbReference type="ChEBI" id="CHEBI:58349"/>
    </cofactor>
</comment>
<evidence type="ECO:0000313" key="10">
    <source>
        <dbReference type="EMBL" id="EFN69495.1"/>
    </source>
</evidence>
<dbReference type="STRING" id="104421.E2AAP5"/>
<dbReference type="CDD" id="cd05260">
    <property type="entry name" value="GDP_MD_SDR_e"/>
    <property type="match status" value="1"/>
</dbReference>
<evidence type="ECO:0000256" key="2">
    <source>
        <dbReference type="ARBA" id="ARBA00004912"/>
    </source>
</evidence>
<evidence type="ECO:0000256" key="5">
    <source>
        <dbReference type="ARBA" id="ARBA00023239"/>
    </source>
</evidence>
<keyword evidence="8" id="KW-0812">Transmembrane</keyword>
<sequence length="678" mass="76581">MATSDGRRVALITGITGQDGSYLAEFLLEKGYDVHGIIRRASSFNTGRIQHLYEDPKCHRQGKMKLHYGDMTDSSSLIKVISAVQPTEIYNLAAQSHVMVSFEVSEYTAEVDAVGTVRLLDAIRTCGLEKEAYNMFACNGILFNHESPRRGENFVTRKVTRSIAKIQLGLQDVLELGNLDAKRDWGHAKDYVEAMWLMLQQTQPDDYVIATGETHSVREFVETAFQYIGRTIKWEGKGINETGQDAQTGQVLVRINPKFFRPTEVDILLGDASKARNKFGWKPTITFEEGLRGRMRLSWVKGRYALCLLILQIKLTNSRTSWRLNAADKVVKTTDYVSPIEDDPIFDILANGIIISNGQSWSRTATLEKHEKVLYCQECKAFASQERRLSSFVLKDTKNINESFPLSSQVSNELVTCTSGQQCDNIILDCGKPVNFTYYDNLIGVANRNKHPLVPEPNVALMFKKNGGKTIDVDIDLLEKRLKKAKREKPKSVQLYNQIGNFWRIKGDAQRSIECFRRALAVSPHNAEVLLNLARVLLVQHYLDDATYLARRSLELQPPDRNAWEQYLTLGQIFKAYGHFQEAAVHLRHALELKPDLSDAADALKEVESLPAASIHIYTLLIIICLVLGVLLVVLSSVECDEDSTLVSGQLQRPVQRHFSRAMAMRSLRLNVARNKRC</sequence>
<evidence type="ECO:0000256" key="7">
    <source>
        <dbReference type="PROSITE-ProRule" id="PRU00339"/>
    </source>
</evidence>
<feature type="repeat" description="TPR" evidence="7">
    <location>
        <begin position="564"/>
        <end position="597"/>
    </location>
</feature>
<reference evidence="10 11" key="1">
    <citation type="journal article" date="2010" name="Science">
        <title>Genomic comparison of the ants Camponotus floridanus and Harpegnathos saltator.</title>
        <authorList>
            <person name="Bonasio R."/>
            <person name="Zhang G."/>
            <person name="Ye C."/>
            <person name="Mutti N.S."/>
            <person name="Fang X."/>
            <person name="Qin N."/>
            <person name="Donahue G."/>
            <person name="Yang P."/>
            <person name="Li Q."/>
            <person name="Li C."/>
            <person name="Zhang P."/>
            <person name="Huang Z."/>
            <person name="Berger S.L."/>
            <person name="Reinberg D."/>
            <person name="Wang J."/>
            <person name="Liebig J."/>
        </authorList>
    </citation>
    <scope>NUCLEOTIDE SEQUENCE [LARGE SCALE GENOMIC DNA]</scope>
    <source>
        <strain evidence="11">C129</strain>
    </source>
</reference>
<accession>E2AAP5</accession>
<evidence type="ECO:0000256" key="1">
    <source>
        <dbReference type="ARBA" id="ARBA00001937"/>
    </source>
</evidence>
<dbReference type="Gene3D" id="3.90.25.10">
    <property type="entry name" value="UDP-galactose 4-epimerase, domain 1"/>
    <property type="match status" value="1"/>
</dbReference>
<dbReference type="Pfam" id="PF13181">
    <property type="entry name" value="TPR_8"/>
    <property type="match status" value="1"/>
</dbReference>
<keyword evidence="8" id="KW-1133">Transmembrane helix</keyword>
<dbReference type="EMBL" id="GL438137">
    <property type="protein sequence ID" value="EFN69495.1"/>
    <property type="molecule type" value="Genomic_DNA"/>
</dbReference>
<evidence type="ECO:0000256" key="4">
    <source>
        <dbReference type="ARBA" id="ARBA00011989"/>
    </source>
</evidence>
<evidence type="ECO:0000256" key="8">
    <source>
        <dbReference type="SAM" id="Phobius"/>
    </source>
</evidence>
<dbReference type="SUPFAM" id="SSF48452">
    <property type="entry name" value="TPR-like"/>
    <property type="match status" value="1"/>
</dbReference>
<dbReference type="InParanoid" id="E2AAP5"/>
<dbReference type="Pfam" id="PF16363">
    <property type="entry name" value="GDP_Man_Dehyd"/>
    <property type="match status" value="1"/>
</dbReference>
<evidence type="ECO:0000259" key="9">
    <source>
        <dbReference type="Pfam" id="PF16363"/>
    </source>
</evidence>
<dbReference type="AlphaFoldDB" id="E2AAP5"/>
<dbReference type="FunFam" id="3.40.50.720:FF:000924">
    <property type="entry name" value="GDP-mannose 4,6 dehydratase"/>
    <property type="match status" value="1"/>
</dbReference>
<comment type="pathway">
    <text evidence="2">Nucleotide-sugar biosynthesis; GDP-L-fucose biosynthesis via de novo pathway; GDP-L-fucose from GDP-alpha-D-mannose: step 1/2.</text>
</comment>
<dbReference type="Gene3D" id="3.40.50.720">
    <property type="entry name" value="NAD(P)-binding Rossmann-like Domain"/>
    <property type="match status" value="2"/>
</dbReference>
<dbReference type="PROSITE" id="PS50005">
    <property type="entry name" value="TPR"/>
    <property type="match status" value="2"/>
</dbReference>
<dbReference type="UniPathway" id="UPA00128">
    <property type="reaction ID" value="UER00190"/>
</dbReference>
<dbReference type="PANTHER" id="PTHR43715:SF1">
    <property type="entry name" value="GDP-MANNOSE 4,6 DEHYDRATASE"/>
    <property type="match status" value="1"/>
</dbReference>
<evidence type="ECO:0000256" key="6">
    <source>
        <dbReference type="ARBA" id="ARBA00031085"/>
    </source>
</evidence>
<dbReference type="InterPro" id="IPR036291">
    <property type="entry name" value="NAD(P)-bd_dom_sf"/>
</dbReference>
<proteinExistence type="inferred from homology"/>
<dbReference type="GO" id="GO:0008446">
    <property type="term" value="F:GDP-mannose 4,6-dehydratase activity"/>
    <property type="evidence" value="ECO:0007669"/>
    <property type="project" value="UniProtKB-EC"/>
</dbReference>
<evidence type="ECO:0000256" key="3">
    <source>
        <dbReference type="ARBA" id="ARBA00009263"/>
    </source>
</evidence>
<keyword evidence="7" id="KW-0802">TPR repeat</keyword>
<keyword evidence="5" id="KW-0456">Lyase</keyword>
<organism evidence="11">
    <name type="scientific">Camponotus floridanus</name>
    <name type="common">Florida carpenter ant</name>
    <dbReference type="NCBI Taxonomy" id="104421"/>
    <lineage>
        <taxon>Eukaryota</taxon>
        <taxon>Metazoa</taxon>
        <taxon>Ecdysozoa</taxon>
        <taxon>Arthropoda</taxon>
        <taxon>Hexapoda</taxon>
        <taxon>Insecta</taxon>
        <taxon>Pterygota</taxon>
        <taxon>Neoptera</taxon>
        <taxon>Endopterygota</taxon>
        <taxon>Hymenoptera</taxon>
        <taxon>Apocrita</taxon>
        <taxon>Aculeata</taxon>
        <taxon>Formicoidea</taxon>
        <taxon>Formicidae</taxon>
        <taxon>Formicinae</taxon>
        <taxon>Camponotus</taxon>
    </lineage>
</organism>
<name>E2AAP5_CAMFO</name>
<feature type="repeat" description="TPR" evidence="7">
    <location>
        <begin position="493"/>
        <end position="526"/>
    </location>
</feature>
<evidence type="ECO:0000313" key="11">
    <source>
        <dbReference type="Proteomes" id="UP000000311"/>
    </source>
</evidence>
<dbReference type="InterPro" id="IPR019734">
    <property type="entry name" value="TPR_rpt"/>
</dbReference>
<dbReference type="SMART" id="SM00028">
    <property type="entry name" value="TPR"/>
    <property type="match status" value="3"/>
</dbReference>
<dbReference type="InterPro" id="IPR006368">
    <property type="entry name" value="GDP_Man_deHydtase"/>
</dbReference>
<dbReference type="InterPro" id="IPR011990">
    <property type="entry name" value="TPR-like_helical_dom_sf"/>
</dbReference>
<feature type="transmembrane region" description="Helical" evidence="8">
    <location>
        <begin position="615"/>
        <end position="635"/>
    </location>
</feature>
<feature type="domain" description="NAD(P)-binding" evidence="9">
    <location>
        <begin position="130"/>
        <end position="292"/>
    </location>
</feature>
<keyword evidence="8" id="KW-0472">Membrane</keyword>
<gene>
    <name evidence="10" type="ORF">EAG_11552</name>
</gene>
<dbReference type="PANTHER" id="PTHR43715">
    <property type="entry name" value="GDP-MANNOSE 4,6-DEHYDRATASE"/>
    <property type="match status" value="1"/>
</dbReference>
<dbReference type="GO" id="GO:0042351">
    <property type="term" value="P:'de novo' GDP-L-fucose biosynthetic process"/>
    <property type="evidence" value="ECO:0007669"/>
    <property type="project" value="UniProtKB-UniPathway"/>
</dbReference>